<name>A0A0F9KFA8_9ZZZZ</name>
<organism evidence="3">
    <name type="scientific">marine sediment metagenome</name>
    <dbReference type="NCBI Taxonomy" id="412755"/>
    <lineage>
        <taxon>unclassified sequences</taxon>
        <taxon>metagenomes</taxon>
        <taxon>ecological metagenomes</taxon>
    </lineage>
</organism>
<reference evidence="3" key="1">
    <citation type="journal article" date="2015" name="Nature">
        <title>Complex archaea that bridge the gap between prokaryotes and eukaryotes.</title>
        <authorList>
            <person name="Spang A."/>
            <person name="Saw J.H."/>
            <person name="Jorgensen S.L."/>
            <person name="Zaremba-Niedzwiedzka K."/>
            <person name="Martijn J."/>
            <person name="Lind A.E."/>
            <person name="van Eijk R."/>
            <person name="Schleper C."/>
            <person name="Guy L."/>
            <person name="Ettema T.J."/>
        </authorList>
    </citation>
    <scope>NUCLEOTIDE SEQUENCE</scope>
</reference>
<evidence type="ECO:0000256" key="1">
    <source>
        <dbReference type="ARBA" id="ARBA00022679"/>
    </source>
</evidence>
<accession>A0A0F9KFA8</accession>
<protein>
    <recommendedName>
        <fullName evidence="4">Serine O-acetyltransferase</fullName>
    </recommendedName>
</protein>
<dbReference type="InterPro" id="IPR011004">
    <property type="entry name" value="Trimer_LpxA-like_sf"/>
</dbReference>
<dbReference type="SUPFAM" id="SSF51161">
    <property type="entry name" value="Trimeric LpxA-like enzymes"/>
    <property type="match status" value="1"/>
</dbReference>
<evidence type="ECO:0008006" key="4">
    <source>
        <dbReference type="Google" id="ProtNLM"/>
    </source>
</evidence>
<proteinExistence type="predicted"/>
<dbReference type="InterPro" id="IPR045304">
    <property type="entry name" value="LbH_SAT"/>
</dbReference>
<dbReference type="Gene3D" id="2.160.10.10">
    <property type="entry name" value="Hexapeptide repeat proteins"/>
    <property type="match status" value="1"/>
</dbReference>
<dbReference type="CDD" id="cd03354">
    <property type="entry name" value="LbH_SAT"/>
    <property type="match status" value="1"/>
</dbReference>
<dbReference type="InterPro" id="IPR018357">
    <property type="entry name" value="Hexapep_transf_CS"/>
</dbReference>
<keyword evidence="2" id="KW-0012">Acyltransferase</keyword>
<dbReference type="GO" id="GO:0016746">
    <property type="term" value="F:acyltransferase activity"/>
    <property type="evidence" value="ECO:0007669"/>
    <property type="project" value="UniProtKB-KW"/>
</dbReference>
<comment type="caution">
    <text evidence="3">The sequence shown here is derived from an EMBL/GenBank/DDBJ whole genome shotgun (WGS) entry which is preliminary data.</text>
</comment>
<dbReference type="EMBL" id="LAZR01013687">
    <property type="protein sequence ID" value="KKM20833.1"/>
    <property type="molecule type" value="Genomic_DNA"/>
</dbReference>
<evidence type="ECO:0000256" key="2">
    <source>
        <dbReference type="ARBA" id="ARBA00023315"/>
    </source>
</evidence>
<dbReference type="PANTHER" id="PTHR42811">
    <property type="entry name" value="SERINE ACETYLTRANSFERASE"/>
    <property type="match status" value="1"/>
</dbReference>
<gene>
    <name evidence="3" type="ORF">LCGC14_1641530</name>
</gene>
<dbReference type="AlphaFoldDB" id="A0A0F9KFA8"/>
<dbReference type="PROSITE" id="PS00101">
    <property type="entry name" value="HEXAPEP_TRANSFERASES"/>
    <property type="match status" value="1"/>
</dbReference>
<sequence length="185" mass="19601">MDSSLKVVSAELPDLAREQSTCFWQPSKKLISAIRDYQVYADNENIINKFLKKISVIRHRFWSAITGADIPLNCNIGGGVSIPHPNGIVIHPEAIIGPNCLIHQQVTIGVKGGCIGAPVIAGHVDIGAGAKIIGDISIGKHALIGANAVVTKDVPDFAIVAGVPARIIGWTTDTLPDNTEAERSL</sequence>
<keyword evidence="1" id="KW-0808">Transferase</keyword>
<evidence type="ECO:0000313" key="3">
    <source>
        <dbReference type="EMBL" id="KKM20833.1"/>
    </source>
</evidence>